<keyword evidence="2" id="KW-1185">Reference proteome</keyword>
<dbReference type="AlphaFoldDB" id="A0A1Y2HHY9"/>
<dbReference type="SUPFAM" id="SSF140860">
    <property type="entry name" value="Pseudo ankyrin repeat-like"/>
    <property type="match status" value="1"/>
</dbReference>
<comment type="caution">
    <text evidence="1">The sequence shown here is derived from an EMBL/GenBank/DDBJ whole genome shotgun (WGS) entry which is preliminary data.</text>
</comment>
<evidence type="ECO:0000313" key="1">
    <source>
        <dbReference type="EMBL" id="ORZ33303.1"/>
    </source>
</evidence>
<dbReference type="Proteomes" id="UP000193411">
    <property type="component" value="Unassembled WGS sequence"/>
</dbReference>
<reference evidence="1 2" key="1">
    <citation type="submission" date="2016-07" db="EMBL/GenBank/DDBJ databases">
        <title>Pervasive Adenine N6-methylation of Active Genes in Fungi.</title>
        <authorList>
            <consortium name="DOE Joint Genome Institute"/>
            <person name="Mondo S.J."/>
            <person name="Dannebaum R.O."/>
            <person name="Kuo R.C."/>
            <person name="Labutti K."/>
            <person name="Haridas S."/>
            <person name="Kuo A."/>
            <person name="Salamov A."/>
            <person name="Ahrendt S.R."/>
            <person name="Lipzen A."/>
            <person name="Sullivan W."/>
            <person name="Andreopoulos W.B."/>
            <person name="Clum A."/>
            <person name="Lindquist E."/>
            <person name="Daum C."/>
            <person name="Ramamoorthy G.K."/>
            <person name="Gryganskyi A."/>
            <person name="Culley D."/>
            <person name="Magnuson J.K."/>
            <person name="James T.Y."/>
            <person name="O'Malley M.A."/>
            <person name="Stajich J.E."/>
            <person name="Spatafora J.W."/>
            <person name="Visel A."/>
            <person name="Grigoriev I.V."/>
        </authorList>
    </citation>
    <scope>NUCLEOTIDE SEQUENCE [LARGE SCALE GENOMIC DNA]</scope>
    <source>
        <strain evidence="1 2">PL171</strain>
    </source>
</reference>
<gene>
    <name evidence="1" type="ORF">BCR44DRAFT_38840</name>
</gene>
<evidence type="ECO:0000313" key="2">
    <source>
        <dbReference type="Proteomes" id="UP000193411"/>
    </source>
</evidence>
<organism evidence="1 2">
    <name type="scientific">Catenaria anguillulae PL171</name>
    <dbReference type="NCBI Taxonomy" id="765915"/>
    <lineage>
        <taxon>Eukaryota</taxon>
        <taxon>Fungi</taxon>
        <taxon>Fungi incertae sedis</taxon>
        <taxon>Blastocladiomycota</taxon>
        <taxon>Blastocladiomycetes</taxon>
        <taxon>Blastocladiales</taxon>
        <taxon>Catenariaceae</taxon>
        <taxon>Catenaria</taxon>
    </lineage>
</organism>
<sequence>MNAPSVPTTMNPAAADPPESSLSIELAEPILAFCAHLLAAASSLWQFTAIAQPLNVLSRTRAPLVTRAALMQLPHVDLTFAIRHGNVDLLDFMLEGSIKPNWRPLNYNPELILPLALQQDSPHVLDRWLDVSNRVLVWNWGAEQVMRAFRGQNAMAWLERWKARGYPYLEDGLTFPHLLVASAGTGRVDVLDWLVSMLARIRCCTRMKMLLRSSPPRGLGVYMFWNAPSGARR</sequence>
<protein>
    <recommendedName>
        <fullName evidence="3">Ankyrin repeat-containing domain protein</fullName>
    </recommendedName>
</protein>
<dbReference type="EMBL" id="MCFL01000037">
    <property type="protein sequence ID" value="ORZ33303.1"/>
    <property type="molecule type" value="Genomic_DNA"/>
</dbReference>
<name>A0A1Y2HHY9_9FUNG</name>
<accession>A0A1Y2HHY9</accession>
<proteinExistence type="predicted"/>
<evidence type="ECO:0008006" key="3">
    <source>
        <dbReference type="Google" id="ProtNLM"/>
    </source>
</evidence>